<dbReference type="AlphaFoldDB" id="A0AB33KME1"/>
<dbReference type="PANTHER" id="PTHR33627">
    <property type="entry name" value="TRANSPOSASE"/>
    <property type="match status" value="1"/>
</dbReference>
<reference evidence="3" key="1">
    <citation type="submission" date="2024-07" db="EMBL/GenBank/DDBJ databases">
        <title>Complete genome sequences of cellulolytic bacteria, Kitasatospora sp. CMC57 and Streptomyces sp. CMC78, isolated from Japanese agricultural soil.</title>
        <authorList>
            <person name="Hashimoto T."/>
            <person name="Ito M."/>
            <person name="Iwamoto M."/>
            <person name="Fukahori D."/>
            <person name="Shoda T."/>
            <person name="Sakoda M."/>
            <person name="Morohoshi T."/>
            <person name="Mitsuboshi M."/>
            <person name="Nishizawa T."/>
        </authorList>
    </citation>
    <scope>NUCLEOTIDE SEQUENCE</scope>
    <source>
        <strain evidence="3">CMC78</strain>
    </source>
</reference>
<name>A0AB33KME1_9ACTN</name>
<dbReference type="PANTHER" id="PTHR33627:SF1">
    <property type="entry name" value="TRANSPOSASE"/>
    <property type="match status" value="1"/>
</dbReference>
<evidence type="ECO:0000313" key="3">
    <source>
        <dbReference type="EMBL" id="BFP55772.1"/>
    </source>
</evidence>
<protein>
    <submittedName>
        <fullName evidence="3">Transposase</fullName>
    </submittedName>
</protein>
<evidence type="ECO:0000256" key="1">
    <source>
        <dbReference type="SAM" id="MobiDB-lite"/>
    </source>
</evidence>
<dbReference type="KEGG" id="stcm:SCMC78_55790"/>
<feature type="domain" description="Transposase IS701-like DDE" evidence="2">
    <location>
        <begin position="68"/>
        <end position="301"/>
    </location>
</feature>
<sequence length="421" mass="44794">MAVRRVPRGGRPPAGPEPARAASLRTARTDSGPSPTDGGIMDNVLPTGPPRRPISVDAPVLADLCATVFASLPRSDQRERAHGYVRALLTTEGRKTFRNMARGLGGGTTLEQRLHHFVSCSTWDWAPVRRALSTVMDEAAAPDAWVLRPVVVPKDGNGSVGVHRRYAPDQGRMVNVQYAVGLWSATGDTCHPLNWRLLLPRTWADDPELRDRGSIPPSVRAETPGECAVRACLEVAADRPVRPVVAAVDEAEAIGVIQQLRSAGLPFLVRAGRGVPLAVVDRNPDRAPARPASARRLLATARGLASGDAPGPAVRVRSALRAARPDSLPGADDLLLLGGDGTDDGPWLTDMADTPVSRLTALTALTRAADHGLERVTGRLGIRDFTGRTFAGWHRHTTLVSVAHCAVRLTELTGGRGPAGR</sequence>
<organism evidence="3">
    <name type="scientific">Streptomyces sp. CMC78</name>
    <dbReference type="NCBI Taxonomy" id="3231512"/>
    <lineage>
        <taxon>Bacteria</taxon>
        <taxon>Bacillati</taxon>
        <taxon>Actinomycetota</taxon>
        <taxon>Actinomycetes</taxon>
        <taxon>Kitasatosporales</taxon>
        <taxon>Streptomycetaceae</taxon>
        <taxon>Streptomyces</taxon>
    </lineage>
</organism>
<feature type="region of interest" description="Disordered" evidence="1">
    <location>
        <begin position="1"/>
        <end position="43"/>
    </location>
</feature>
<gene>
    <name evidence="3" type="ORF">SCMC78_55790</name>
</gene>
<evidence type="ECO:0000259" key="2">
    <source>
        <dbReference type="Pfam" id="PF13546"/>
    </source>
</evidence>
<dbReference type="Pfam" id="PF13546">
    <property type="entry name" value="DDE_5"/>
    <property type="match status" value="1"/>
</dbReference>
<dbReference type="EMBL" id="AP035884">
    <property type="protein sequence ID" value="BFP55772.1"/>
    <property type="molecule type" value="Genomic_DNA"/>
</dbReference>
<dbReference type="InterPro" id="IPR039365">
    <property type="entry name" value="IS701-like"/>
</dbReference>
<dbReference type="InterPro" id="IPR038721">
    <property type="entry name" value="IS701-like_DDE_dom"/>
</dbReference>
<proteinExistence type="predicted"/>
<accession>A0AB33KME1</accession>